<dbReference type="Gene3D" id="2.60.40.3780">
    <property type="match status" value="1"/>
</dbReference>
<dbReference type="GO" id="GO:0018104">
    <property type="term" value="P:peptidoglycan-protein cross-linking"/>
    <property type="evidence" value="ECO:0007669"/>
    <property type="project" value="TreeGrafter"/>
</dbReference>
<keyword evidence="11" id="KW-1185">Reference proteome</keyword>
<dbReference type="InterPro" id="IPR005490">
    <property type="entry name" value="LD_TPept_cat_dom"/>
</dbReference>
<reference evidence="11" key="1">
    <citation type="submission" date="2019-11" db="EMBL/GenBank/DDBJ databases">
        <title>The complete genome sequence of Saccharopolyspora sp. E2A.</title>
        <authorList>
            <person name="Zhang G."/>
        </authorList>
    </citation>
    <scope>NUCLEOTIDE SEQUENCE [LARGE SCALE GENOMIC DNA]</scope>
    <source>
        <strain evidence="11">E2A</strain>
    </source>
</reference>
<feature type="active site" description="Proton donor/acceptor" evidence="7">
    <location>
        <position position="297"/>
    </location>
</feature>
<dbReference type="GO" id="GO:0071972">
    <property type="term" value="F:peptidoglycan L,D-transpeptidase activity"/>
    <property type="evidence" value="ECO:0007669"/>
    <property type="project" value="TreeGrafter"/>
</dbReference>
<name>A0A5Q3QCJ1_9PSEU</name>
<comment type="pathway">
    <text evidence="1 7">Cell wall biogenesis; peptidoglycan biosynthesis.</text>
</comment>
<feature type="active site" description="Nucleophile" evidence="7">
    <location>
        <position position="315"/>
    </location>
</feature>
<evidence type="ECO:0000256" key="2">
    <source>
        <dbReference type="ARBA" id="ARBA00022679"/>
    </source>
</evidence>
<accession>A0A5Q3QCJ1</accession>
<keyword evidence="5" id="KW-0012">Acyltransferase</keyword>
<gene>
    <name evidence="10" type="ORF">GIY23_14410</name>
</gene>
<dbReference type="GO" id="GO:0016746">
    <property type="term" value="F:acyltransferase activity"/>
    <property type="evidence" value="ECO:0007669"/>
    <property type="project" value="UniProtKB-KW"/>
</dbReference>
<evidence type="ECO:0000256" key="1">
    <source>
        <dbReference type="ARBA" id="ARBA00004752"/>
    </source>
</evidence>
<dbReference type="CDD" id="cd16913">
    <property type="entry name" value="YkuD_like"/>
    <property type="match status" value="1"/>
</dbReference>
<dbReference type="Gene3D" id="2.60.40.3710">
    <property type="match status" value="1"/>
</dbReference>
<protein>
    <submittedName>
        <fullName evidence="10">L,D-transpeptidase family protein</fullName>
    </submittedName>
</protein>
<dbReference type="GO" id="GO:0071555">
    <property type="term" value="P:cell wall organization"/>
    <property type="evidence" value="ECO:0007669"/>
    <property type="project" value="UniProtKB-UniRule"/>
</dbReference>
<keyword evidence="2" id="KW-0808">Transferase</keyword>
<feature type="compositionally biased region" description="Low complexity" evidence="8">
    <location>
        <begin position="1"/>
        <end position="11"/>
    </location>
</feature>
<dbReference type="InterPro" id="IPR041280">
    <property type="entry name" value="Big_10"/>
</dbReference>
<feature type="compositionally biased region" description="Pro residues" evidence="8">
    <location>
        <begin position="12"/>
        <end position="21"/>
    </location>
</feature>
<feature type="region of interest" description="Disordered" evidence="8">
    <location>
        <begin position="1"/>
        <end position="35"/>
    </location>
</feature>
<dbReference type="Pfam" id="PF03734">
    <property type="entry name" value="YkuD"/>
    <property type="match status" value="1"/>
</dbReference>
<evidence type="ECO:0000259" key="9">
    <source>
        <dbReference type="PROSITE" id="PS52029"/>
    </source>
</evidence>
<dbReference type="PROSITE" id="PS52029">
    <property type="entry name" value="LD_TPASE"/>
    <property type="match status" value="1"/>
</dbReference>
<evidence type="ECO:0000256" key="3">
    <source>
        <dbReference type="ARBA" id="ARBA00022960"/>
    </source>
</evidence>
<evidence type="ECO:0000313" key="11">
    <source>
        <dbReference type="Proteomes" id="UP000371041"/>
    </source>
</evidence>
<dbReference type="Gene3D" id="2.40.440.10">
    <property type="entry name" value="L,D-transpeptidase catalytic domain-like"/>
    <property type="match status" value="1"/>
</dbReference>
<dbReference type="Proteomes" id="UP000371041">
    <property type="component" value="Chromosome"/>
</dbReference>
<dbReference type="UniPathway" id="UPA00219"/>
<organism evidence="10 11">
    <name type="scientific">Allosaccharopolyspora coralli</name>
    <dbReference type="NCBI Taxonomy" id="2665642"/>
    <lineage>
        <taxon>Bacteria</taxon>
        <taxon>Bacillati</taxon>
        <taxon>Actinomycetota</taxon>
        <taxon>Actinomycetes</taxon>
        <taxon>Pseudonocardiales</taxon>
        <taxon>Pseudonocardiaceae</taxon>
        <taxon>Allosaccharopolyspora</taxon>
    </lineage>
</organism>
<proteinExistence type="predicted"/>
<dbReference type="GO" id="GO:0008360">
    <property type="term" value="P:regulation of cell shape"/>
    <property type="evidence" value="ECO:0007669"/>
    <property type="project" value="UniProtKB-UniRule"/>
</dbReference>
<feature type="domain" description="L,D-TPase catalytic" evidence="9">
    <location>
        <begin position="219"/>
        <end position="339"/>
    </location>
</feature>
<keyword evidence="6 7" id="KW-0961">Cell wall biogenesis/degradation</keyword>
<keyword evidence="3 7" id="KW-0133">Cell shape</keyword>
<dbReference type="KEGG" id="sace:GIY23_14410"/>
<evidence type="ECO:0000256" key="7">
    <source>
        <dbReference type="PROSITE-ProRule" id="PRU01373"/>
    </source>
</evidence>
<dbReference type="AlphaFoldDB" id="A0A5Q3QCJ1"/>
<dbReference type="Pfam" id="PF17964">
    <property type="entry name" value="Big_10"/>
    <property type="match status" value="1"/>
</dbReference>
<evidence type="ECO:0000256" key="8">
    <source>
        <dbReference type="SAM" id="MobiDB-lite"/>
    </source>
</evidence>
<dbReference type="EMBL" id="CP045929">
    <property type="protein sequence ID" value="QGK72288.1"/>
    <property type="molecule type" value="Genomic_DNA"/>
</dbReference>
<keyword evidence="4 7" id="KW-0573">Peptidoglycan synthesis</keyword>
<evidence type="ECO:0000256" key="5">
    <source>
        <dbReference type="ARBA" id="ARBA00023315"/>
    </source>
</evidence>
<dbReference type="SUPFAM" id="SSF141523">
    <property type="entry name" value="L,D-transpeptidase catalytic domain-like"/>
    <property type="match status" value="1"/>
</dbReference>
<dbReference type="CDD" id="cd13432">
    <property type="entry name" value="LDT_IgD_like_2"/>
    <property type="match status" value="1"/>
</dbReference>
<evidence type="ECO:0000256" key="4">
    <source>
        <dbReference type="ARBA" id="ARBA00022984"/>
    </source>
</evidence>
<dbReference type="InterPro" id="IPR050979">
    <property type="entry name" value="LD-transpeptidase"/>
</dbReference>
<dbReference type="PANTHER" id="PTHR30582">
    <property type="entry name" value="L,D-TRANSPEPTIDASE"/>
    <property type="match status" value="1"/>
</dbReference>
<dbReference type="GO" id="GO:0005576">
    <property type="term" value="C:extracellular region"/>
    <property type="evidence" value="ECO:0007669"/>
    <property type="project" value="TreeGrafter"/>
</dbReference>
<dbReference type="PANTHER" id="PTHR30582:SF2">
    <property type="entry name" value="L,D-TRANSPEPTIDASE YCIB-RELATED"/>
    <property type="match status" value="1"/>
</dbReference>
<dbReference type="InterPro" id="IPR038063">
    <property type="entry name" value="Transpep_catalytic_dom"/>
</dbReference>
<evidence type="ECO:0000313" key="10">
    <source>
        <dbReference type="EMBL" id="QGK72288.1"/>
    </source>
</evidence>
<sequence>MLVGCTGLPGTDDPPPPPTPPEVTTTPGAGAVNVSPAKPVSLDVAEGTLEQVALTSSDGTPVRGVMSQDSRNWRPLEPLAFDETYTWSGMSHGERGTKTPVQGEFRTAAPAELRDASTNIGDGQTVGVAAPIIITFDGTVQDRAAVESRLSIWMSNPTEGSWAWLPDTSEGSRVHWRPKEYWPENTQVKVSAPLYGVDYGNGVYGKESVTLDFTIGRAQVTKADTQSHELVVMRGDQEVARYPASYGLDSVLSRNTRSGIHVVMGKSEVQRMISERWGYDEVHPWAVRISNNGEFIHTNAGSVGSQGSTNVSHGCINLSTTNGKEYFDMAMYGDPVEVTGSDVQLSSDDGDIYDWTIPWEEWQTMSALHQATIAPDAQPAPR</sequence>
<evidence type="ECO:0000256" key="6">
    <source>
        <dbReference type="ARBA" id="ARBA00023316"/>
    </source>
</evidence>